<comment type="similarity">
    <text evidence="7">Belongs to the binding-protein-dependent transport system permease family.</text>
</comment>
<keyword evidence="5 7" id="KW-1133">Transmembrane helix</keyword>
<dbReference type="EMBL" id="JADBEM010000001">
    <property type="protein sequence ID" value="MBE1607085.1"/>
    <property type="molecule type" value="Genomic_DNA"/>
</dbReference>
<comment type="caution">
    <text evidence="9">The sequence shown here is derived from an EMBL/GenBank/DDBJ whole genome shotgun (WGS) entry which is preliminary data.</text>
</comment>
<evidence type="ECO:0000256" key="3">
    <source>
        <dbReference type="ARBA" id="ARBA00022475"/>
    </source>
</evidence>
<feature type="domain" description="ABC transmembrane type-1" evidence="8">
    <location>
        <begin position="69"/>
        <end position="261"/>
    </location>
</feature>
<dbReference type="Gene3D" id="1.10.3720.10">
    <property type="entry name" value="MetI-like"/>
    <property type="match status" value="1"/>
</dbReference>
<dbReference type="InterPro" id="IPR000515">
    <property type="entry name" value="MetI-like"/>
</dbReference>
<comment type="subcellular location">
    <subcellularLocation>
        <location evidence="1 7">Cell membrane</location>
        <topology evidence="1 7">Multi-pass membrane protein</topology>
    </subcellularLocation>
</comment>
<keyword evidence="4 7" id="KW-0812">Transmembrane</keyword>
<dbReference type="InterPro" id="IPR035906">
    <property type="entry name" value="MetI-like_sf"/>
</dbReference>
<keyword evidence="3" id="KW-1003">Cell membrane</keyword>
<protein>
    <submittedName>
        <fullName evidence="9">ABC-type glycerol-3-phosphate transport system permease component</fullName>
    </submittedName>
</protein>
<evidence type="ECO:0000313" key="10">
    <source>
        <dbReference type="Proteomes" id="UP000638648"/>
    </source>
</evidence>
<dbReference type="GO" id="GO:0055085">
    <property type="term" value="P:transmembrane transport"/>
    <property type="evidence" value="ECO:0007669"/>
    <property type="project" value="InterPro"/>
</dbReference>
<name>A0A927MUD9_9ACTN</name>
<keyword evidence="2 7" id="KW-0813">Transport</keyword>
<feature type="transmembrane region" description="Helical" evidence="7">
    <location>
        <begin position="12"/>
        <end position="30"/>
    </location>
</feature>
<dbReference type="Pfam" id="PF00528">
    <property type="entry name" value="BPD_transp_1"/>
    <property type="match status" value="1"/>
</dbReference>
<proteinExistence type="inferred from homology"/>
<feature type="transmembrane region" description="Helical" evidence="7">
    <location>
        <begin position="242"/>
        <end position="261"/>
    </location>
</feature>
<feature type="transmembrane region" description="Helical" evidence="7">
    <location>
        <begin position="102"/>
        <end position="126"/>
    </location>
</feature>
<dbReference type="RefSeq" id="WP_192751084.1">
    <property type="nucleotide sequence ID" value="NZ_BAABJL010000151.1"/>
</dbReference>
<reference evidence="9" key="1">
    <citation type="submission" date="2020-10" db="EMBL/GenBank/DDBJ databases">
        <title>Sequencing the genomes of 1000 actinobacteria strains.</title>
        <authorList>
            <person name="Klenk H.-P."/>
        </authorList>
    </citation>
    <scope>NUCLEOTIDE SEQUENCE</scope>
    <source>
        <strain evidence="9">DSM 45354</strain>
    </source>
</reference>
<evidence type="ECO:0000256" key="6">
    <source>
        <dbReference type="ARBA" id="ARBA00023136"/>
    </source>
</evidence>
<keyword evidence="6 7" id="KW-0472">Membrane</keyword>
<sequence length="275" mass="29532">MRPATAAKVVRYTAIIVFGLVMIAPLLYLLSASLMSAEDVGAYPPHFLPPSLSFSNYGEAYSYLTGRTILNSFVFALGVVVLQLVLGLPAGFALAKIPFRGAIAVMVLFVVPMFLPNNVAIIPLYIVTRELGIVNTYAGMILPIAGSTAFSTLLFRQFFVNLPPGLIEAARIDGAGWFRVLMTIVVPLSRPAVAAFSSITFLNAWNMYIWPLIVAPDPKLQVMPVALAPLARGQLSTITPNIGLAAAVISIIPVVIAFLLAQRWFVRGIVGTGLE</sequence>
<evidence type="ECO:0000256" key="4">
    <source>
        <dbReference type="ARBA" id="ARBA00022692"/>
    </source>
</evidence>
<evidence type="ECO:0000256" key="5">
    <source>
        <dbReference type="ARBA" id="ARBA00022989"/>
    </source>
</evidence>
<gene>
    <name evidence="9" type="ORF">HEB94_003933</name>
</gene>
<feature type="transmembrane region" description="Helical" evidence="7">
    <location>
        <begin position="73"/>
        <end position="95"/>
    </location>
</feature>
<dbReference type="PANTHER" id="PTHR43744:SF12">
    <property type="entry name" value="ABC TRANSPORTER PERMEASE PROTEIN MG189-RELATED"/>
    <property type="match status" value="1"/>
</dbReference>
<dbReference type="PROSITE" id="PS50928">
    <property type="entry name" value="ABC_TM1"/>
    <property type="match status" value="1"/>
</dbReference>
<evidence type="ECO:0000313" key="9">
    <source>
        <dbReference type="EMBL" id="MBE1607085.1"/>
    </source>
</evidence>
<evidence type="ECO:0000256" key="7">
    <source>
        <dbReference type="RuleBase" id="RU363032"/>
    </source>
</evidence>
<organism evidence="9 10">
    <name type="scientific">Actinopolymorpha pittospori</name>
    <dbReference type="NCBI Taxonomy" id="648752"/>
    <lineage>
        <taxon>Bacteria</taxon>
        <taxon>Bacillati</taxon>
        <taxon>Actinomycetota</taxon>
        <taxon>Actinomycetes</taxon>
        <taxon>Propionibacteriales</taxon>
        <taxon>Actinopolymorphaceae</taxon>
        <taxon>Actinopolymorpha</taxon>
    </lineage>
</organism>
<evidence type="ECO:0000256" key="2">
    <source>
        <dbReference type="ARBA" id="ARBA00022448"/>
    </source>
</evidence>
<dbReference type="Proteomes" id="UP000638648">
    <property type="component" value="Unassembled WGS sequence"/>
</dbReference>
<dbReference type="SUPFAM" id="SSF161098">
    <property type="entry name" value="MetI-like"/>
    <property type="match status" value="1"/>
</dbReference>
<dbReference type="AlphaFoldDB" id="A0A927MUD9"/>
<evidence type="ECO:0000256" key="1">
    <source>
        <dbReference type="ARBA" id="ARBA00004651"/>
    </source>
</evidence>
<dbReference type="CDD" id="cd06261">
    <property type="entry name" value="TM_PBP2"/>
    <property type="match status" value="1"/>
</dbReference>
<dbReference type="GO" id="GO:0005886">
    <property type="term" value="C:plasma membrane"/>
    <property type="evidence" value="ECO:0007669"/>
    <property type="project" value="UniProtKB-SubCell"/>
</dbReference>
<keyword evidence="10" id="KW-1185">Reference proteome</keyword>
<feature type="transmembrane region" description="Helical" evidence="7">
    <location>
        <begin position="132"/>
        <end position="155"/>
    </location>
</feature>
<accession>A0A927MUD9</accession>
<dbReference type="PANTHER" id="PTHR43744">
    <property type="entry name" value="ABC TRANSPORTER PERMEASE PROTEIN MG189-RELATED-RELATED"/>
    <property type="match status" value="1"/>
</dbReference>
<evidence type="ECO:0000259" key="8">
    <source>
        <dbReference type="PROSITE" id="PS50928"/>
    </source>
</evidence>